<evidence type="ECO:0000256" key="2">
    <source>
        <dbReference type="HAMAP-Rule" id="MF_01212"/>
    </source>
</evidence>
<comment type="similarity">
    <text evidence="2">Belongs to the dGTPase family. Type 2 subfamily.</text>
</comment>
<evidence type="ECO:0000256" key="3">
    <source>
        <dbReference type="SAM" id="MobiDB-lite"/>
    </source>
</evidence>
<feature type="domain" description="HD" evidence="4">
    <location>
        <begin position="60"/>
        <end position="251"/>
    </location>
</feature>
<dbReference type="GO" id="GO:0006203">
    <property type="term" value="P:dGTP catabolic process"/>
    <property type="evidence" value="ECO:0007669"/>
    <property type="project" value="TreeGrafter"/>
</dbReference>
<gene>
    <name evidence="5" type="ORF">A9Q75_14115</name>
</gene>
<dbReference type="Pfam" id="PF13286">
    <property type="entry name" value="HD_assoc"/>
    <property type="match status" value="1"/>
</dbReference>
<organism evidence="5 6">
    <name type="scientific">Colwellia psychrerythraea</name>
    <name type="common">Vibrio psychroerythus</name>
    <dbReference type="NCBI Taxonomy" id="28229"/>
    <lineage>
        <taxon>Bacteria</taxon>
        <taxon>Pseudomonadati</taxon>
        <taxon>Pseudomonadota</taxon>
        <taxon>Gammaproteobacteria</taxon>
        <taxon>Alteromonadales</taxon>
        <taxon>Colwelliaceae</taxon>
        <taxon>Colwellia</taxon>
    </lineage>
</organism>
<feature type="compositionally biased region" description="Basic and acidic residues" evidence="3">
    <location>
        <begin position="1"/>
        <end position="13"/>
    </location>
</feature>
<dbReference type="NCBIfam" id="NF003701">
    <property type="entry name" value="PRK05318.1"/>
    <property type="match status" value="1"/>
</dbReference>
<dbReference type="InterPro" id="IPR006261">
    <property type="entry name" value="dGTPase"/>
</dbReference>
<reference evidence="6" key="1">
    <citation type="journal article" date="2017" name="Proc. Natl. Acad. Sci. U.S.A.">
        <title>Simulation of Deepwater Horizon oil plume reveals substrate specialization within a complex community of hydrocarbon degraders.</title>
        <authorList>
            <person name="Hu P."/>
            <person name="Dubinsky E.A."/>
            <person name="Probst A.J."/>
            <person name="Wang J."/>
            <person name="Sieber C.M.K."/>
            <person name="Tom L.M."/>
            <person name="Gardinali P."/>
            <person name="Banfield J.F."/>
            <person name="Atlas R.M."/>
            <person name="Andersen G.L."/>
        </authorList>
    </citation>
    <scope>NUCLEOTIDE SEQUENCE [LARGE SCALE GENOMIC DNA]</scope>
</reference>
<dbReference type="PANTHER" id="PTHR11373">
    <property type="entry name" value="DEOXYNUCLEOSIDE TRIPHOSPHATE TRIPHOSPHOHYDROLASE"/>
    <property type="match status" value="1"/>
</dbReference>
<dbReference type="CDD" id="cd00077">
    <property type="entry name" value="HDc"/>
    <property type="match status" value="1"/>
</dbReference>
<dbReference type="GO" id="GO:0008832">
    <property type="term" value="F:dGTPase activity"/>
    <property type="evidence" value="ECO:0007669"/>
    <property type="project" value="TreeGrafter"/>
</dbReference>
<comment type="caution">
    <text evidence="5">The sequence shown here is derived from an EMBL/GenBank/DDBJ whole genome shotgun (WGS) entry which is preliminary data.</text>
</comment>
<protein>
    <recommendedName>
        <fullName evidence="2">Deoxyguanosinetriphosphate triphosphohydrolase-like protein</fullName>
    </recommendedName>
</protein>
<dbReference type="NCBIfam" id="NF041026">
    <property type="entry name" value="antiphage_dGTPase"/>
    <property type="match status" value="1"/>
</dbReference>
<dbReference type="HAMAP" id="MF_01212">
    <property type="entry name" value="dGTPase_type2"/>
    <property type="match status" value="1"/>
</dbReference>
<evidence type="ECO:0000313" key="5">
    <source>
        <dbReference type="EMBL" id="OUR78191.1"/>
    </source>
</evidence>
<dbReference type="PROSITE" id="PS51831">
    <property type="entry name" value="HD"/>
    <property type="match status" value="1"/>
</dbReference>
<name>A0A1Y5E621_COLPS</name>
<dbReference type="InterPro" id="IPR003607">
    <property type="entry name" value="HD/PDEase_dom"/>
</dbReference>
<dbReference type="NCBIfam" id="TIGR01353">
    <property type="entry name" value="dGTP_triPase"/>
    <property type="match status" value="1"/>
</dbReference>
<dbReference type="EMBL" id="MAAF01000083">
    <property type="protein sequence ID" value="OUR78191.1"/>
    <property type="molecule type" value="Genomic_DNA"/>
</dbReference>
<feature type="region of interest" description="Disordered" evidence="3">
    <location>
        <begin position="1"/>
        <end position="28"/>
    </location>
</feature>
<dbReference type="InterPro" id="IPR006674">
    <property type="entry name" value="HD_domain"/>
</dbReference>
<dbReference type="Gene3D" id="1.10.3210.10">
    <property type="entry name" value="Hypothetical protein af1432"/>
    <property type="match status" value="1"/>
</dbReference>
<dbReference type="PANTHER" id="PTHR11373:SF40">
    <property type="entry name" value="DEOXYGUANOSINETRIPHOSPHATE TRIPHOSPHOHYDROLASE-LIKE PROTEIN 2"/>
    <property type="match status" value="1"/>
</dbReference>
<dbReference type="SMART" id="SM00471">
    <property type="entry name" value="HDc"/>
    <property type="match status" value="1"/>
</dbReference>
<dbReference type="SUPFAM" id="SSF109604">
    <property type="entry name" value="HD-domain/PDEase-like"/>
    <property type="match status" value="1"/>
</dbReference>
<evidence type="ECO:0000259" key="4">
    <source>
        <dbReference type="PROSITE" id="PS51831"/>
    </source>
</evidence>
<dbReference type="Proteomes" id="UP000243053">
    <property type="component" value="Unassembled WGS sequence"/>
</dbReference>
<evidence type="ECO:0000256" key="1">
    <source>
        <dbReference type="ARBA" id="ARBA00022801"/>
    </source>
</evidence>
<evidence type="ECO:0000313" key="6">
    <source>
        <dbReference type="Proteomes" id="UP000243053"/>
    </source>
</evidence>
<keyword evidence="1 2" id="KW-0378">Hydrolase</keyword>
<dbReference type="Pfam" id="PF01966">
    <property type="entry name" value="HD"/>
    <property type="match status" value="1"/>
</dbReference>
<dbReference type="AlphaFoldDB" id="A0A1Y5E621"/>
<dbReference type="InterPro" id="IPR023023">
    <property type="entry name" value="dNTPase_2"/>
</dbReference>
<dbReference type="InterPro" id="IPR050135">
    <property type="entry name" value="dGTPase-like"/>
</dbReference>
<accession>A0A1Y5E621</accession>
<dbReference type="InterPro" id="IPR026875">
    <property type="entry name" value="PHydrolase_assoc_dom"/>
</dbReference>
<proteinExistence type="inferred from homology"/>
<sequence>MWQERRRYSEGYEAKPFNSDTNDSEAQRDRTRIIHSASFRRLQAKTQVLGIGESDFYRTRLTHSLEVAQICSGICEKLRELYSFREDYLKWIPTLSQIEAIGLAHDIGHPPFGHGGEVALNFYMHEHGGFEGNGQTLRIVSKLGEYSPEQGLDLTKRTMIGLLKYPVLHKEVANYSSACNSGTKINIDAFKPPKCIHDDDEGILNWLLEGLPNNEYALFRATKLNDKGGLKAAHKSFDTSIMELADDISYGVHDLEDALSLQLVTFRQWDDEIIKKLPPNSKDAISKEVDFYNEKLFSGSNKDRKHAISKLIGYFIPHIKIIEKDEFETPLLKYQAIMSDEANKILDLLKDFVVKHVIKRPEVQVLEYKGQQMVLRLFEVLQENPQRMLPTSTYMHYEKSLNKKRVICDYISGMTDSYATKLYNKLFSPQMGSIFDKL</sequence>